<evidence type="ECO:0000313" key="1">
    <source>
        <dbReference type="EMBL" id="JAD16833.1"/>
    </source>
</evidence>
<protein>
    <submittedName>
        <fullName evidence="1">Uncharacterized protein</fullName>
    </submittedName>
</protein>
<accession>A0A0A8XVP8</accession>
<reference evidence="1" key="1">
    <citation type="submission" date="2014-09" db="EMBL/GenBank/DDBJ databases">
        <authorList>
            <person name="Magalhaes I.L.F."/>
            <person name="Oliveira U."/>
            <person name="Santos F.R."/>
            <person name="Vidigal T.H.D.A."/>
            <person name="Brescovit A.D."/>
            <person name="Santos A.J."/>
        </authorList>
    </citation>
    <scope>NUCLEOTIDE SEQUENCE</scope>
    <source>
        <tissue evidence="1">Shoot tissue taken approximately 20 cm above the soil surface</tissue>
    </source>
</reference>
<reference evidence="1" key="2">
    <citation type="journal article" date="2015" name="Data Brief">
        <title>Shoot transcriptome of the giant reed, Arundo donax.</title>
        <authorList>
            <person name="Barrero R.A."/>
            <person name="Guerrero F.D."/>
            <person name="Moolhuijzen P."/>
            <person name="Goolsby J.A."/>
            <person name="Tidwell J."/>
            <person name="Bellgard S.E."/>
            <person name="Bellgard M.I."/>
        </authorList>
    </citation>
    <scope>NUCLEOTIDE SEQUENCE</scope>
    <source>
        <tissue evidence="1">Shoot tissue taken approximately 20 cm above the soil surface</tissue>
    </source>
</reference>
<sequence length="33" mass="3900">MHINPIILRRSSFRSCFFFIDALLDEPLYACPI</sequence>
<dbReference type="EMBL" id="GBRH01281062">
    <property type="protein sequence ID" value="JAD16833.1"/>
    <property type="molecule type" value="Transcribed_RNA"/>
</dbReference>
<organism evidence="1">
    <name type="scientific">Arundo donax</name>
    <name type="common">Giant reed</name>
    <name type="synonym">Donax arundinaceus</name>
    <dbReference type="NCBI Taxonomy" id="35708"/>
    <lineage>
        <taxon>Eukaryota</taxon>
        <taxon>Viridiplantae</taxon>
        <taxon>Streptophyta</taxon>
        <taxon>Embryophyta</taxon>
        <taxon>Tracheophyta</taxon>
        <taxon>Spermatophyta</taxon>
        <taxon>Magnoliopsida</taxon>
        <taxon>Liliopsida</taxon>
        <taxon>Poales</taxon>
        <taxon>Poaceae</taxon>
        <taxon>PACMAD clade</taxon>
        <taxon>Arundinoideae</taxon>
        <taxon>Arundineae</taxon>
        <taxon>Arundo</taxon>
    </lineage>
</organism>
<dbReference type="AlphaFoldDB" id="A0A0A8XVP8"/>
<name>A0A0A8XVP8_ARUDO</name>
<proteinExistence type="predicted"/>